<evidence type="ECO:0000313" key="4">
    <source>
        <dbReference type="Proteomes" id="UP000887013"/>
    </source>
</evidence>
<feature type="region of interest" description="Disordered" evidence="2">
    <location>
        <begin position="1"/>
        <end position="122"/>
    </location>
</feature>
<keyword evidence="4" id="KW-1185">Reference proteome</keyword>
<name>A0A8X6QUY2_NEPPI</name>
<feature type="compositionally biased region" description="Acidic residues" evidence="2">
    <location>
        <begin position="65"/>
        <end position="74"/>
    </location>
</feature>
<proteinExistence type="predicted"/>
<feature type="coiled-coil region" evidence="1">
    <location>
        <begin position="208"/>
        <end position="256"/>
    </location>
</feature>
<feature type="compositionally biased region" description="Polar residues" evidence="2">
    <location>
        <begin position="107"/>
        <end position="122"/>
    </location>
</feature>
<dbReference type="EMBL" id="BMAW01085860">
    <property type="protein sequence ID" value="GFU44760.1"/>
    <property type="molecule type" value="Genomic_DNA"/>
</dbReference>
<evidence type="ECO:0000313" key="3">
    <source>
        <dbReference type="EMBL" id="GFU44760.1"/>
    </source>
</evidence>
<dbReference type="AlphaFoldDB" id="A0A8X6QUY2"/>
<organism evidence="3 4">
    <name type="scientific">Nephila pilipes</name>
    <name type="common">Giant wood spider</name>
    <name type="synonym">Nephila maculata</name>
    <dbReference type="NCBI Taxonomy" id="299642"/>
    <lineage>
        <taxon>Eukaryota</taxon>
        <taxon>Metazoa</taxon>
        <taxon>Ecdysozoa</taxon>
        <taxon>Arthropoda</taxon>
        <taxon>Chelicerata</taxon>
        <taxon>Arachnida</taxon>
        <taxon>Araneae</taxon>
        <taxon>Araneomorphae</taxon>
        <taxon>Entelegynae</taxon>
        <taxon>Araneoidea</taxon>
        <taxon>Nephilidae</taxon>
        <taxon>Nephila</taxon>
    </lineage>
</organism>
<protein>
    <submittedName>
        <fullName evidence="3">Uncharacterized protein</fullName>
    </submittedName>
</protein>
<dbReference type="OrthoDB" id="6420048at2759"/>
<dbReference type="Proteomes" id="UP000887013">
    <property type="component" value="Unassembled WGS sequence"/>
</dbReference>
<comment type="caution">
    <text evidence="3">The sequence shown here is derived from an EMBL/GenBank/DDBJ whole genome shotgun (WGS) entry which is preliminary data.</text>
</comment>
<gene>
    <name evidence="3" type="ORF">NPIL_247011</name>
</gene>
<sequence length="394" mass="44777">MSFIAVTVPPVKQPSVVEESPKDESPPSPTIGAMAWSTDTNNNDRDQGRGTLIREPSTDRSSDTESCDDSDPSDPPEGGSDRVRLLRKMNSEGMTPQDLTPLKDRANSLSGTSVSSDSAVGTSDCSASIRLQELESELMCTKCDLAKALNREAAYKSIIEEKILLVNELEERLRAAEDPDGDAVWKSPVHKAGSGSLQEKCRILQNHNRFLNEEVLKLAKMMQQEKKNTEMKHQQMRQLESEVDQLKRDYVFLMQSSLRINNCDGPEIMEVYLYGGNRHKERVLSLLEEARRINPTLPVYENMARGLYHVDGLGFRRSFGEESLIVHYICRQLHQHYSALGPQYEHHQQQWKKHLRQNPTLPTSVTIRYIYILFISFIYSYTSNCGALNYHNLK</sequence>
<evidence type="ECO:0000256" key="1">
    <source>
        <dbReference type="SAM" id="Coils"/>
    </source>
</evidence>
<keyword evidence="1" id="KW-0175">Coiled coil</keyword>
<evidence type="ECO:0000256" key="2">
    <source>
        <dbReference type="SAM" id="MobiDB-lite"/>
    </source>
</evidence>
<reference evidence="3" key="1">
    <citation type="submission" date="2020-08" db="EMBL/GenBank/DDBJ databases">
        <title>Multicomponent nature underlies the extraordinary mechanical properties of spider dragline silk.</title>
        <authorList>
            <person name="Kono N."/>
            <person name="Nakamura H."/>
            <person name="Mori M."/>
            <person name="Yoshida Y."/>
            <person name="Ohtoshi R."/>
            <person name="Malay A.D."/>
            <person name="Moran D.A.P."/>
            <person name="Tomita M."/>
            <person name="Numata K."/>
            <person name="Arakawa K."/>
        </authorList>
    </citation>
    <scope>NUCLEOTIDE SEQUENCE</scope>
</reference>
<accession>A0A8X6QUY2</accession>